<proteinExistence type="predicted"/>
<accession>A0ABQ8UQ30</accession>
<evidence type="ECO:0000313" key="1">
    <source>
        <dbReference type="EMBL" id="KAJ4459650.1"/>
    </source>
</evidence>
<gene>
    <name evidence="1" type="ORF">PAPYR_4397</name>
</gene>
<name>A0ABQ8UQ30_9EUKA</name>
<evidence type="ECO:0000313" key="2">
    <source>
        <dbReference type="Proteomes" id="UP001141327"/>
    </source>
</evidence>
<keyword evidence="2" id="KW-1185">Reference proteome</keyword>
<organism evidence="1 2">
    <name type="scientific">Paratrimastix pyriformis</name>
    <dbReference type="NCBI Taxonomy" id="342808"/>
    <lineage>
        <taxon>Eukaryota</taxon>
        <taxon>Metamonada</taxon>
        <taxon>Preaxostyla</taxon>
        <taxon>Paratrimastigidae</taxon>
        <taxon>Paratrimastix</taxon>
    </lineage>
</organism>
<protein>
    <submittedName>
        <fullName evidence="1">Uncharacterized protein</fullName>
    </submittedName>
</protein>
<sequence length="66" mass="7368">MAEQEMPAPKFSIGEWLAVEEYMDGLLSENDLTPDCFEILCQAEHREKVIALYAEVKAANVTGQPP</sequence>
<comment type="caution">
    <text evidence="1">The sequence shown here is derived from an EMBL/GenBank/DDBJ whole genome shotgun (WGS) entry which is preliminary data.</text>
</comment>
<reference evidence="1" key="1">
    <citation type="journal article" date="2022" name="bioRxiv">
        <title>Genomics of Preaxostyla Flagellates Illuminates Evolutionary Transitions and the Path Towards Mitochondrial Loss.</title>
        <authorList>
            <person name="Novak L.V.F."/>
            <person name="Treitli S.C."/>
            <person name="Pyrih J."/>
            <person name="Halakuc P."/>
            <person name="Pipaliya S.V."/>
            <person name="Vacek V."/>
            <person name="Brzon O."/>
            <person name="Soukal P."/>
            <person name="Eme L."/>
            <person name="Dacks J.B."/>
            <person name="Karnkowska A."/>
            <person name="Elias M."/>
            <person name="Hampl V."/>
        </authorList>
    </citation>
    <scope>NUCLEOTIDE SEQUENCE</scope>
    <source>
        <strain evidence="1">RCP-MX</strain>
    </source>
</reference>
<dbReference type="EMBL" id="JAPMOS010000018">
    <property type="protein sequence ID" value="KAJ4459650.1"/>
    <property type="molecule type" value="Genomic_DNA"/>
</dbReference>
<dbReference type="Proteomes" id="UP001141327">
    <property type="component" value="Unassembled WGS sequence"/>
</dbReference>